<proteinExistence type="predicted"/>
<reference evidence="1 2" key="2">
    <citation type="submission" date="2009-02" db="EMBL/GenBank/DDBJ databases">
        <title>Draft genome sequence of Eubacterium hallii (DSM 3353).</title>
        <authorList>
            <person name="Sudarsanam P."/>
            <person name="Ley R."/>
            <person name="Guruge J."/>
            <person name="Turnbaugh P.J."/>
            <person name="Mahowald M."/>
            <person name="Liep D."/>
            <person name="Gordon J."/>
        </authorList>
    </citation>
    <scope>NUCLEOTIDE SEQUENCE [LARGE SCALE GENOMIC DNA]</scope>
    <source>
        <strain evidence="1 2">DSM 3353</strain>
    </source>
</reference>
<dbReference type="Proteomes" id="UP000003174">
    <property type="component" value="Unassembled WGS sequence"/>
</dbReference>
<evidence type="ECO:0000313" key="2">
    <source>
        <dbReference type="Proteomes" id="UP000003174"/>
    </source>
</evidence>
<dbReference type="InterPro" id="IPR035093">
    <property type="entry name" value="RelE/ParE_toxin_dom_sf"/>
</dbReference>
<dbReference type="SUPFAM" id="SSF143011">
    <property type="entry name" value="RelE-like"/>
    <property type="match status" value="1"/>
</dbReference>
<dbReference type="eggNOG" id="COG3549">
    <property type="taxonomic scope" value="Bacteria"/>
</dbReference>
<gene>
    <name evidence="1" type="ORF">EUBHAL_00044</name>
</gene>
<dbReference type="EMBL" id="ACEP01000004">
    <property type="protein sequence ID" value="EEG38045.1"/>
    <property type="molecule type" value="Genomic_DNA"/>
</dbReference>
<organism evidence="1 2">
    <name type="scientific">Anaerobutyricum hallii DSM 3353</name>
    <dbReference type="NCBI Taxonomy" id="411469"/>
    <lineage>
        <taxon>Bacteria</taxon>
        <taxon>Bacillati</taxon>
        <taxon>Bacillota</taxon>
        <taxon>Clostridia</taxon>
        <taxon>Lachnospirales</taxon>
        <taxon>Lachnospiraceae</taxon>
        <taxon>Anaerobutyricum</taxon>
    </lineage>
</organism>
<evidence type="ECO:0000313" key="1">
    <source>
        <dbReference type="EMBL" id="EEG38045.1"/>
    </source>
</evidence>
<accession>C0ERN7</accession>
<protein>
    <submittedName>
        <fullName evidence="1">Toxin-antitoxin system, toxin component, RelE family</fullName>
    </submittedName>
</protein>
<name>C0ERN7_9FIRM</name>
<sequence length="99" mass="11655">MLDITYKNRKIERICTNAKVADREYGSQMSAKIHMRIDEIRAVDTVEEMIQFRIGRCHALKGNRKGQYAVDLEHPYRLVFTKHGNEIEIAHILEIVDYH</sequence>
<dbReference type="Gene3D" id="3.30.2310.20">
    <property type="entry name" value="RelE-like"/>
    <property type="match status" value="1"/>
</dbReference>
<comment type="caution">
    <text evidence="1">The sequence shown here is derived from an EMBL/GenBank/DDBJ whole genome shotgun (WGS) entry which is preliminary data.</text>
</comment>
<reference evidence="1 2" key="1">
    <citation type="submission" date="2009-01" db="EMBL/GenBank/DDBJ databases">
        <authorList>
            <person name="Fulton L."/>
            <person name="Clifton S."/>
            <person name="Fulton B."/>
            <person name="Xu J."/>
            <person name="Minx P."/>
            <person name="Pepin K.H."/>
            <person name="Johnson M."/>
            <person name="Bhonagiri V."/>
            <person name="Nash W.E."/>
            <person name="Mardis E.R."/>
            <person name="Wilson R.K."/>
        </authorList>
    </citation>
    <scope>NUCLEOTIDE SEQUENCE [LARGE SCALE GENOMIC DNA]</scope>
    <source>
        <strain evidence="1 2">DSM 3353</strain>
    </source>
</reference>
<dbReference type="AlphaFoldDB" id="C0ERN7"/>